<evidence type="ECO:0000259" key="1">
    <source>
        <dbReference type="Pfam" id="PF13472"/>
    </source>
</evidence>
<comment type="caution">
    <text evidence="2">The sequence shown here is derived from an EMBL/GenBank/DDBJ whole genome shotgun (WGS) entry which is preliminary data.</text>
</comment>
<dbReference type="InterPro" id="IPR051532">
    <property type="entry name" value="Ester_Hydrolysis_Enzymes"/>
</dbReference>
<dbReference type="SUPFAM" id="SSF52266">
    <property type="entry name" value="SGNH hydrolase"/>
    <property type="match status" value="1"/>
</dbReference>
<feature type="domain" description="SGNH hydrolase-type esterase" evidence="1">
    <location>
        <begin position="31"/>
        <end position="229"/>
    </location>
</feature>
<sequence length="243" mass="26469">MGAGAAALVLSSLTAPERTSAGAASDYVVSCFGDSTTWGANGEASGGGMDIAWPGRLKEKMGFREVYNFGKKGSRLAVTAERKDSFVERLDQVLAKPADLFLVLGGVNDFQHDVPLGSAGEEDTHTVCGAVRHIIEGILTRYPDRKLIFLTPMKNNFQHPTKHYPGSFDKNAQGLIQADYAAAIRKICDYYSVPVIDLYAESGISPFLPAQQKRYMPDGLHYSEAGYERLAERIGGELRRFLG</sequence>
<dbReference type="PANTHER" id="PTHR30383:SF29">
    <property type="entry name" value="SGNH HYDROLASE-TYPE ESTERASE DOMAIN-CONTAINING PROTEIN"/>
    <property type="match status" value="1"/>
</dbReference>
<keyword evidence="2" id="KW-0378">Hydrolase</keyword>
<organism evidence="2 3">
    <name type="scientific">Selenomonas montiformis</name>
    <dbReference type="NCBI Taxonomy" id="2652285"/>
    <lineage>
        <taxon>Bacteria</taxon>
        <taxon>Bacillati</taxon>
        <taxon>Bacillota</taxon>
        <taxon>Negativicutes</taxon>
        <taxon>Selenomonadales</taxon>
        <taxon>Selenomonadaceae</taxon>
        <taxon>Selenomonas</taxon>
    </lineage>
</organism>
<dbReference type="Proteomes" id="UP000430222">
    <property type="component" value="Unassembled WGS sequence"/>
</dbReference>
<keyword evidence="3" id="KW-1185">Reference proteome</keyword>
<dbReference type="CDD" id="cd00229">
    <property type="entry name" value="SGNH_hydrolase"/>
    <property type="match status" value="1"/>
</dbReference>
<evidence type="ECO:0000313" key="2">
    <source>
        <dbReference type="EMBL" id="MSV24764.1"/>
    </source>
</evidence>
<gene>
    <name evidence="2" type="ORF">FYJ78_06115</name>
</gene>
<dbReference type="InterPro" id="IPR013830">
    <property type="entry name" value="SGNH_hydro"/>
</dbReference>
<name>A0A6I2UXF7_9FIRM</name>
<dbReference type="EMBL" id="VUNL01000005">
    <property type="protein sequence ID" value="MSV24764.1"/>
    <property type="molecule type" value="Genomic_DNA"/>
</dbReference>
<accession>A0A6I2UXF7</accession>
<reference evidence="2 3" key="1">
    <citation type="submission" date="2019-08" db="EMBL/GenBank/DDBJ databases">
        <title>In-depth cultivation of the pig gut microbiome towards novel bacterial diversity and tailored functional studies.</title>
        <authorList>
            <person name="Wylensek D."/>
            <person name="Hitch T.C.A."/>
            <person name="Clavel T."/>
        </authorList>
    </citation>
    <scope>NUCLEOTIDE SEQUENCE [LARGE SCALE GENOMIC DNA]</scope>
    <source>
        <strain evidence="3">WCA-380-WT-3B3</strain>
    </source>
</reference>
<dbReference type="GO" id="GO:0016787">
    <property type="term" value="F:hydrolase activity"/>
    <property type="evidence" value="ECO:0007669"/>
    <property type="project" value="UniProtKB-KW"/>
</dbReference>
<protein>
    <submittedName>
        <fullName evidence="2">SGNH/GDSL hydrolase family protein</fullName>
    </submittedName>
</protein>
<dbReference type="PANTHER" id="PTHR30383">
    <property type="entry name" value="THIOESTERASE 1/PROTEASE 1/LYSOPHOSPHOLIPASE L1"/>
    <property type="match status" value="1"/>
</dbReference>
<dbReference type="Pfam" id="PF13472">
    <property type="entry name" value="Lipase_GDSL_2"/>
    <property type="match status" value="1"/>
</dbReference>
<dbReference type="InterPro" id="IPR036514">
    <property type="entry name" value="SGNH_hydro_sf"/>
</dbReference>
<evidence type="ECO:0000313" key="3">
    <source>
        <dbReference type="Proteomes" id="UP000430222"/>
    </source>
</evidence>
<proteinExistence type="predicted"/>
<dbReference type="Gene3D" id="3.40.50.1110">
    <property type="entry name" value="SGNH hydrolase"/>
    <property type="match status" value="1"/>
</dbReference>
<dbReference type="AlphaFoldDB" id="A0A6I2UXF7"/>